<gene>
    <name evidence="11" type="primary">mcpB_7</name>
    <name evidence="11" type="ORF">NCTC10736_03203</name>
</gene>
<keyword evidence="5 7" id="KW-0807">Transducer</keyword>
<protein>
    <submittedName>
        <fullName evidence="11">H3</fullName>
    </submittedName>
</protein>
<reference evidence="11 12" key="1">
    <citation type="submission" date="2018-06" db="EMBL/GenBank/DDBJ databases">
        <authorList>
            <consortium name="Pathogen Informatics"/>
            <person name="Doyle S."/>
        </authorList>
    </citation>
    <scope>NUCLEOTIDE SEQUENCE [LARGE SCALE GENOMIC DNA]</scope>
    <source>
        <strain evidence="11 12">NCTC10736</strain>
    </source>
</reference>
<dbReference type="Pfam" id="PF00015">
    <property type="entry name" value="MCPsignal"/>
    <property type="match status" value="1"/>
</dbReference>
<dbReference type="RefSeq" id="WP_115406702.1">
    <property type="nucleotide sequence ID" value="NZ_UGYV01000001.1"/>
</dbReference>
<dbReference type="PANTHER" id="PTHR32089">
    <property type="entry name" value="METHYL-ACCEPTING CHEMOTAXIS PROTEIN MCPB"/>
    <property type="match status" value="1"/>
</dbReference>
<evidence type="ECO:0000256" key="6">
    <source>
        <dbReference type="ARBA" id="ARBA00029447"/>
    </source>
</evidence>
<accession>A0A380B2B8</accession>
<evidence type="ECO:0000256" key="2">
    <source>
        <dbReference type="ARBA" id="ARBA00022692"/>
    </source>
</evidence>
<proteinExistence type="inferred from homology"/>
<evidence type="ECO:0000256" key="5">
    <source>
        <dbReference type="ARBA" id="ARBA00023224"/>
    </source>
</evidence>
<evidence type="ECO:0000256" key="4">
    <source>
        <dbReference type="ARBA" id="ARBA00023136"/>
    </source>
</evidence>
<dbReference type="Proteomes" id="UP000255061">
    <property type="component" value="Unassembled WGS sequence"/>
</dbReference>
<dbReference type="AlphaFoldDB" id="A0A380B2B8"/>
<dbReference type="GO" id="GO:0007165">
    <property type="term" value="P:signal transduction"/>
    <property type="evidence" value="ECO:0007669"/>
    <property type="project" value="UniProtKB-KW"/>
</dbReference>
<evidence type="ECO:0000259" key="9">
    <source>
        <dbReference type="PROSITE" id="PS50111"/>
    </source>
</evidence>
<sequence>MKISTLSLSASALLLLLAGLLAAVVLWSSDQRQNIEQQTLTLQSIQEDFLVGVRRDLDGYLASGNASQLEQAKTKLCAIKNQLTELNLATMGATDNNLQASLSSFIQDLDTKYRAAGKLAGNPRQLLAHAESEMLDYNRRLGSYVDKGLATNAAVAEQYLQLSRDLPSIVYQLSQLTDGYLIGKNQQLKSILDSTSKELNTWHDVLSALPLIGVYEQQEADEFALGASEPEQIEVGESDRSELLSLANRYNKEVTNTHQLLQTNQEMQDQLIQAISNVEQQLIGLGEAQAAKNQQLKYELQLILYTMVSIMALFAIGYLILQQNRVVKPLKRLNQAFMKLSESNSRERLDINRRCETGQIAGHFNQLLQRFEQEDEAQRQQITKVSQSLSQLVARITQLSQHTEHTQTIVADTQTQTEHIRSLANEVSHTSALVEDSAAETMRQMQSSQTQAEAVLSATEQTQTAVGLCHTSLESLNNSVTGVSKIIDVIDNIAEQTNLLALNAAIEAARAGEQGRGFAVVADEVRNLSQRTQVSLNEIVKILQQLTQSNHALSESVDGIAQATSSQKLRAQSLWQVAQTVQNQASDMANTAKQGSLNAKEQVDYLDQFVRTMNSLKEQAQTSSLQSEVIAQAVQQSVEDIETSLGIADAGNLPPQSRAA</sequence>
<dbReference type="GO" id="GO:0006935">
    <property type="term" value="P:chemotaxis"/>
    <property type="evidence" value="ECO:0007669"/>
    <property type="project" value="UniProtKB-ARBA"/>
</dbReference>
<feature type="transmembrane region" description="Helical" evidence="8">
    <location>
        <begin position="302"/>
        <end position="321"/>
    </location>
</feature>
<evidence type="ECO:0000256" key="8">
    <source>
        <dbReference type="SAM" id="Phobius"/>
    </source>
</evidence>
<keyword evidence="2 8" id="KW-0812">Transmembrane</keyword>
<evidence type="ECO:0000259" key="10">
    <source>
        <dbReference type="PROSITE" id="PS50885"/>
    </source>
</evidence>
<dbReference type="EMBL" id="UGYV01000001">
    <property type="protein sequence ID" value="SUI90844.1"/>
    <property type="molecule type" value="Genomic_DNA"/>
</dbReference>
<evidence type="ECO:0000256" key="7">
    <source>
        <dbReference type="PROSITE-ProRule" id="PRU00284"/>
    </source>
</evidence>
<feature type="domain" description="HAMP" evidence="10">
    <location>
        <begin position="324"/>
        <end position="376"/>
    </location>
</feature>
<dbReference type="InterPro" id="IPR003660">
    <property type="entry name" value="HAMP_dom"/>
</dbReference>
<dbReference type="SMART" id="SM00304">
    <property type="entry name" value="HAMP"/>
    <property type="match status" value="1"/>
</dbReference>
<evidence type="ECO:0000313" key="12">
    <source>
        <dbReference type="Proteomes" id="UP000255061"/>
    </source>
</evidence>
<keyword evidence="3 8" id="KW-1133">Transmembrane helix</keyword>
<dbReference type="SMART" id="SM00283">
    <property type="entry name" value="MA"/>
    <property type="match status" value="1"/>
</dbReference>
<evidence type="ECO:0000256" key="3">
    <source>
        <dbReference type="ARBA" id="ARBA00022989"/>
    </source>
</evidence>
<comment type="similarity">
    <text evidence="6">Belongs to the methyl-accepting chemotaxis (MCP) protein family.</text>
</comment>
<comment type="subcellular location">
    <subcellularLocation>
        <location evidence="1">Membrane</location>
        <topology evidence="1">Multi-pass membrane protein</topology>
    </subcellularLocation>
</comment>
<feature type="domain" description="Methyl-accepting transducer" evidence="9">
    <location>
        <begin position="381"/>
        <end position="617"/>
    </location>
</feature>
<dbReference type="SUPFAM" id="SSF58104">
    <property type="entry name" value="Methyl-accepting chemotaxis protein (MCP) signaling domain"/>
    <property type="match status" value="1"/>
</dbReference>
<dbReference type="Gene3D" id="1.10.287.950">
    <property type="entry name" value="Methyl-accepting chemotaxis protein"/>
    <property type="match status" value="1"/>
</dbReference>
<evidence type="ECO:0000313" key="11">
    <source>
        <dbReference type="EMBL" id="SUI90844.1"/>
    </source>
</evidence>
<dbReference type="CDD" id="cd06225">
    <property type="entry name" value="HAMP"/>
    <property type="match status" value="1"/>
</dbReference>
<dbReference type="PANTHER" id="PTHR32089:SF119">
    <property type="entry name" value="METHYL-ACCEPTING CHEMOTAXIS PROTEIN CTPL"/>
    <property type="match status" value="1"/>
</dbReference>
<dbReference type="PROSITE" id="PS50885">
    <property type="entry name" value="HAMP"/>
    <property type="match status" value="1"/>
</dbReference>
<organism evidence="11 12">
    <name type="scientific">Shewanella morhuae</name>
    <dbReference type="NCBI Taxonomy" id="365591"/>
    <lineage>
        <taxon>Bacteria</taxon>
        <taxon>Pseudomonadati</taxon>
        <taxon>Pseudomonadota</taxon>
        <taxon>Gammaproteobacteria</taxon>
        <taxon>Alteromonadales</taxon>
        <taxon>Shewanellaceae</taxon>
        <taxon>Shewanella</taxon>
    </lineage>
</organism>
<dbReference type="Gene3D" id="6.10.340.10">
    <property type="match status" value="1"/>
</dbReference>
<dbReference type="InterPro" id="IPR004089">
    <property type="entry name" value="MCPsignal_dom"/>
</dbReference>
<dbReference type="PROSITE" id="PS50111">
    <property type="entry name" value="CHEMOTAXIS_TRANSDUC_2"/>
    <property type="match status" value="1"/>
</dbReference>
<evidence type="ECO:0000256" key="1">
    <source>
        <dbReference type="ARBA" id="ARBA00004141"/>
    </source>
</evidence>
<name>A0A380B2B8_9GAMM</name>
<dbReference type="GO" id="GO:0016020">
    <property type="term" value="C:membrane"/>
    <property type="evidence" value="ECO:0007669"/>
    <property type="project" value="UniProtKB-SubCell"/>
</dbReference>
<keyword evidence="4 8" id="KW-0472">Membrane</keyword>
<dbReference type="Pfam" id="PF00672">
    <property type="entry name" value="HAMP"/>
    <property type="match status" value="1"/>
</dbReference>